<dbReference type="InterPro" id="IPR037673">
    <property type="entry name" value="MSC/AndL"/>
</dbReference>
<comment type="similarity">
    <text evidence="2 10">Belongs to the MscL family.</text>
</comment>
<evidence type="ECO:0000256" key="7">
    <source>
        <dbReference type="ARBA" id="ARBA00023065"/>
    </source>
</evidence>
<dbReference type="RefSeq" id="WP_307827070.1">
    <property type="nucleotide sequence ID" value="NZ_BAAAHT010000013.1"/>
</dbReference>
<feature type="transmembrane region" description="Helical" evidence="10">
    <location>
        <begin position="67"/>
        <end position="92"/>
    </location>
</feature>
<keyword evidence="7 10" id="KW-0406">Ion transport</keyword>
<evidence type="ECO:0000256" key="5">
    <source>
        <dbReference type="ARBA" id="ARBA00022692"/>
    </source>
</evidence>
<dbReference type="PANTHER" id="PTHR30266:SF2">
    <property type="entry name" value="LARGE-CONDUCTANCE MECHANOSENSITIVE CHANNEL"/>
    <property type="match status" value="1"/>
</dbReference>
<dbReference type="PROSITE" id="PS01327">
    <property type="entry name" value="MSCL"/>
    <property type="match status" value="1"/>
</dbReference>
<feature type="transmembrane region" description="Helical" evidence="10">
    <location>
        <begin position="21"/>
        <end position="47"/>
    </location>
</feature>
<gene>
    <name evidence="10" type="primary">mscL</name>
    <name evidence="11" type="ORF">JOE66_001165</name>
</gene>
<keyword evidence="5 10" id="KW-0812">Transmembrane</keyword>
<protein>
    <recommendedName>
        <fullName evidence="10">Large-conductance mechanosensitive channel</fullName>
    </recommendedName>
</protein>
<evidence type="ECO:0000256" key="9">
    <source>
        <dbReference type="ARBA" id="ARBA00023303"/>
    </source>
</evidence>
<dbReference type="Proteomes" id="UP000776164">
    <property type="component" value="Unassembled WGS sequence"/>
</dbReference>
<accession>A0ABS2L3R6</accession>
<evidence type="ECO:0000256" key="1">
    <source>
        <dbReference type="ARBA" id="ARBA00004651"/>
    </source>
</evidence>
<evidence type="ECO:0000313" key="12">
    <source>
        <dbReference type="Proteomes" id="UP000776164"/>
    </source>
</evidence>
<dbReference type="InterPro" id="IPR001185">
    <property type="entry name" value="MS_channel"/>
</dbReference>
<comment type="subunit">
    <text evidence="10">Homopentamer.</text>
</comment>
<comment type="caution">
    <text evidence="11">The sequence shown here is derived from an EMBL/GenBank/DDBJ whole genome shotgun (WGS) entry which is preliminary data.</text>
</comment>
<dbReference type="SUPFAM" id="SSF81330">
    <property type="entry name" value="Gated mechanosensitive channel"/>
    <property type="match status" value="1"/>
</dbReference>
<comment type="function">
    <text evidence="10">Channel that opens in response to stretch forces in the membrane lipid bilayer. May participate in the regulation of osmotic pressure changes within the cell.</text>
</comment>
<keyword evidence="6 10" id="KW-1133">Transmembrane helix</keyword>
<keyword evidence="3 10" id="KW-0813">Transport</keyword>
<keyword evidence="12" id="KW-1185">Reference proteome</keyword>
<dbReference type="Pfam" id="PF01741">
    <property type="entry name" value="MscL"/>
    <property type="match status" value="1"/>
</dbReference>
<keyword evidence="8 10" id="KW-0472">Membrane</keyword>
<dbReference type="EMBL" id="JAFBBU010000001">
    <property type="protein sequence ID" value="MBM7471531.1"/>
    <property type="molecule type" value="Genomic_DNA"/>
</dbReference>
<dbReference type="HAMAP" id="MF_00115">
    <property type="entry name" value="MscL"/>
    <property type="match status" value="1"/>
</dbReference>
<sequence length="162" mass="17076">MIKGFKEFILRGNVIDLAVAVVIGAAFTAVVTAIVTGIFNPLIAALFSAEALNDAFQVQIGASTLKFGLVLGAIIQFLLVAVVVYFVFVLPINHLKKVSFFKSKQNPAEEVVAEAPPTDLELLAEIRDLLAAAQRPNTVAGVGTGVGTAEAPRAPGHPWPNE</sequence>
<proteinExistence type="inferred from homology"/>
<dbReference type="Gene3D" id="1.10.1200.120">
    <property type="entry name" value="Large-conductance mechanosensitive channel, MscL, domain 1"/>
    <property type="match status" value="1"/>
</dbReference>
<dbReference type="PRINTS" id="PR01264">
    <property type="entry name" value="MECHCHANNEL"/>
</dbReference>
<dbReference type="PANTHER" id="PTHR30266">
    <property type="entry name" value="MECHANOSENSITIVE CHANNEL MSCL"/>
    <property type="match status" value="1"/>
</dbReference>
<evidence type="ECO:0000256" key="2">
    <source>
        <dbReference type="ARBA" id="ARBA00007254"/>
    </source>
</evidence>
<name>A0ABS2L3R6_9MICO</name>
<keyword evidence="9 10" id="KW-0407">Ion channel</keyword>
<organism evidence="11 12">
    <name type="scientific">Subtercola frigoramans</name>
    <dbReference type="NCBI Taxonomy" id="120298"/>
    <lineage>
        <taxon>Bacteria</taxon>
        <taxon>Bacillati</taxon>
        <taxon>Actinomycetota</taxon>
        <taxon>Actinomycetes</taxon>
        <taxon>Micrococcales</taxon>
        <taxon>Microbacteriaceae</taxon>
        <taxon>Subtercola</taxon>
    </lineage>
</organism>
<keyword evidence="4 10" id="KW-1003">Cell membrane</keyword>
<reference evidence="11 12" key="1">
    <citation type="submission" date="2021-01" db="EMBL/GenBank/DDBJ databases">
        <title>Sequencing the genomes of 1000 actinobacteria strains.</title>
        <authorList>
            <person name="Klenk H.-P."/>
        </authorList>
    </citation>
    <scope>NUCLEOTIDE SEQUENCE [LARGE SCALE GENOMIC DNA]</scope>
    <source>
        <strain evidence="11 12">DSM 13057</strain>
    </source>
</reference>
<comment type="subcellular location">
    <subcellularLocation>
        <location evidence="1 10">Cell membrane</location>
        <topology evidence="1 10">Multi-pass membrane protein</topology>
    </subcellularLocation>
</comment>
<evidence type="ECO:0000313" key="11">
    <source>
        <dbReference type="EMBL" id="MBM7471531.1"/>
    </source>
</evidence>
<dbReference type="InterPro" id="IPR019823">
    <property type="entry name" value="Mechanosensitive_channel_CS"/>
</dbReference>
<evidence type="ECO:0000256" key="10">
    <source>
        <dbReference type="HAMAP-Rule" id="MF_00115"/>
    </source>
</evidence>
<dbReference type="NCBIfam" id="TIGR00220">
    <property type="entry name" value="mscL"/>
    <property type="match status" value="1"/>
</dbReference>
<evidence type="ECO:0000256" key="6">
    <source>
        <dbReference type="ARBA" id="ARBA00022989"/>
    </source>
</evidence>
<evidence type="ECO:0000256" key="8">
    <source>
        <dbReference type="ARBA" id="ARBA00023136"/>
    </source>
</evidence>
<evidence type="ECO:0000256" key="4">
    <source>
        <dbReference type="ARBA" id="ARBA00022475"/>
    </source>
</evidence>
<evidence type="ECO:0000256" key="3">
    <source>
        <dbReference type="ARBA" id="ARBA00022448"/>
    </source>
</evidence>
<dbReference type="InterPro" id="IPR036019">
    <property type="entry name" value="MscL_channel"/>
</dbReference>